<accession>A0A7G7BU44</accession>
<feature type="transmembrane region" description="Helical" evidence="2">
    <location>
        <begin position="20"/>
        <end position="43"/>
    </location>
</feature>
<keyword evidence="2" id="KW-0472">Membrane</keyword>
<reference evidence="4" key="1">
    <citation type="submission" date="2019-10" db="EMBL/GenBank/DDBJ databases">
        <title>Antimicrobial potential of Antarctic Bacteria.</title>
        <authorList>
            <person name="Benaud N."/>
            <person name="Edwards R.J."/>
            <person name="Ferrari B.C."/>
        </authorList>
    </citation>
    <scope>NUCLEOTIDE SEQUENCE [LARGE SCALE GENOMIC DNA]</scope>
    <source>
        <strain evidence="4">NBSH44</strain>
    </source>
</reference>
<dbReference type="Pfam" id="PF20087">
    <property type="entry name" value="DUF6479"/>
    <property type="match status" value="1"/>
</dbReference>
<dbReference type="RefSeq" id="WP_185302320.1">
    <property type="nucleotide sequence ID" value="NZ_CP045702.1"/>
</dbReference>
<evidence type="ECO:0000256" key="1">
    <source>
        <dbReference type="SAM" id="MobiDB-lite"/>
    </source>
</evidence>
<organism evidence="3 4">
    <name type="scientific">Streptomyces finlayi</name>
    <dbReference type="NCBI Taxonomy" id="67296"/>
    <lineage>
        <taxon>Bacteria</taxon>
        <taxon>Bacillati</taxon>
        <taxon>Actinomycetota</taxon>
        <taxon>Actinomycetes</taxon>
        <taxon>Kitasatosporales</taxon>
        <taxon>Streptomycetaceae</taxon>
        <taxon>Streptomyces</taxon>
    </lineage>
</organism>
<keyword evidence="4" id="KW-1185">Reference proteome</keyword>
<dbReference type="KEGG" id="sfiy:F0344_33500"/>
<feature type="compositionally biased region" description="Basic and acidic residues" evidence="1">
    <location>
        <begin position="60"/>
        <end position="98"/>
    </location>
</feature>
<evidence type="ECO:0000256" key="2">
    <source>
        <dbReference type="SAM" id="Phobius"/>
    </source>
</evidence>
<dbReference type="EMBL" id="CP045702">
    <property type="protein sequence ID" value="QNE78859.1"/>
    <property type="molecule type" value="Genomic_DNA"/>
</dbReference>
<evidence type="ECO:0000313" key="4">
    <source>
        <dbReference type="Proteomes" id="UP000515307"/>
    </source>
</evidence>
<keyword evidence="2" id="KW-1133">Transmembrane helix</keyword>
<feature type="region of interest" description="Disordered" evidence="1">
    <location>
        <begin position="47"/>
        <end position="112"/>
    </location>
</feature>
<evidence type="ECO:0000313" key="3">
    <source>
        <dbReference type="EMBL" id="QNE78859.1"/>
    </source>
</evidence>
<dbReference type="InterPro" id="IPR045513">
    <property type="entry name" value="DUF6479"/>
</dbReference>
<name>A0A7G7BU44_9ACTN</name>
<dbReference type="AlphaFoldDB" id="A0A7G7BU44"/>
<keyword evidence="2" id="KW-0812">Transmembrane</keyword>
<sequence>MDITHGAQSSLSAILADEGGPYAIALPVVAIALVAILIGAFWLGKRRREQEPPPPSPDEQPLKPEHRTHIEETGRHGADDFPADGHRLTPHELSDRGGDAVPPEADPPRDGR</sequence>
<dbReference type="Proteomes" id="UP000515307">
    <property type="component" value="Chromosome"/>
</dbReference>
<gene>
    <name evidence="3" type="ORF">F0344_33500</name>
</gene>
<proteinExistence type="predicted"/>
<protein>
    <submittedName>
        <fullName evidence="3">Uncharacterized protein</fullName>
    </submittedName>
</protein>